<dbReference type="Proteomes" id="UP000240259">
    <property type="component" value="Unassembled WGS sequence"/>
</dbReference>
<name>A0A2T4J2I3_9HYPH</name>
<gene>
    <name evidence="1" type="ORF">C9427_02150</name>
</gene>
<evidence type="ECO:0000313" key="1">
    <source>
        <dbReference type="EMBL" id="PTE12121.1"/>
    </source>
</evidence>
<keyword evidence="2" id="KW-1185">Reference proteome</keyword>
<accession>A0A2T4J2I3</accession>
<dbReference type="EMBL" id="PZJX01000004">
    <property type="protein sequence ID" value="PTE12121.1"/>
    <property type="molecule type" value="Genomic_DNA"/>
</dbReference>
<organism evidence="1 2">
    <name type="scientific">Mesorhizobium helmanticense</name>
    <dbReference type="NCBI Taxonomy" id="1776423"/>
    <lineage>
        <taxon>Bacteria</taxon>
        <taxon>Pseudomonadati</taxon>
        <taxon>Pseudomonadota</taxon>
        <taxon>Alphaproteobacteria</taxon>
        <taxon>Hyphomicrobiales</taxon>
        <taxon>Phyllobacteriaceae</taxon>
        <taxon>Mesorhizobium</taxon>
    </lineage>
</organism>
<reference evidence="1 2" key="1">
    <citation type="submission" date="2018-03" db="EMBL/GenBank/DDBJ databases">
        <title>Genome sequence of the symbiotic type strain Mesorhizobium helmanticense CSLC115NT isolated from Lotus corniculatus nodules.</title>
        <authorList>
            <person name="Sannazzaro A.I."/>
            <person name="Torres Tejerizo G.A."/>
            <person name="Dip D."/>
            <person name="Caballero M."/>
            <person name="Pistorio M."/>
            <person name="Estrella M.J."/>
        </authorList>
    </citation>
    <scope>NUCLEOTIDE SEQUENCE [LARGE SCALE GENOMIC DNA]</scope>
    <source>
        <strain evidence="1 2">CSLC115N</strain>
    </source>
</reference>
<comment type="caution">
    <text evidence="1">The sequence shown here is derived from an EMBL/GenBank/DDBJ whole genome shotgun (WGS) entry which is preliminary data.</text>
</comment>
<evidence type="ECO:0000313" key="2">
    <source>
        <dbReference type="Proteomes" id="UP000240259"/>
    </source>
</evidence>
<proteinExistence type="predicted"/>
<dbReference type="AlphaFoldDB" id="A0A2T4J2I3"/>
<protein>
    <submittedName>
        <fullName evidence="1">Uncharacterized protein</fullName>
    </submittedName>
</protein>
<sequence>MGNQMALRIKLPKGTLKVKTYRELRTRERDRRVPVLKVGSIYVIWWSNKQTLSKDRQQDR</sequence>